<feature type="non-terminal residue" evidence="1">
    <location>
        <position position="53"/>
    </location>
</feature>
<dbReference type="Proteomes" id="UP000774804">
    <property type="component" value="Unassembled WGS sequence"/>
</dbReference>
<evidence type="ECO:0000313" key="1">
    <source>
        <dbReference type="EMBL" id="KAG2873945.1"/>
    </source>
</evidence>
<accession>A0A8T1A6T0</accession>
<gene>
    <name evidence="1" type="ORF">PC115_g24249</name>
</gene>
<sequence length="53" mass="5662">TSVGNNTDACSKESDALKRPSVAGTAEYEIVESILRVSTWSHPIARDARSTAI</sequence>
<dbReference type="EMBL" id="RCMI01002995">
    <property type="protein sequence ID" value="KAG2873945.1"/>
    <property type="molecule type" value="Genomic_DNA"/>
</dbReference>
<protein>
    <submittedName>
        <fullName evidence="1">Uncharacterized protein</fullName>
    </submittedName>
</protein>
<dbReference type="AlphaFoldDB" id="A0A8T1A6T0"/>
<organism evidence="1 2">
    <name type="scientific">Phytophthora cactorum</name>
    <dbReference type="NCBI Taxonomy" id="29920"/>
    <lineage>
        <taxon>Eukaryota</taxon>
        <taxon>Sar</taxon>
        <taxon>Stramenopiles</taxon>
        <taxon>Oomycota</taxon>
        <taxon>Peronosporomycetes</taxon>
        <taxon>Peronosporales</taxon>
        <taxon>Peronosporaceae</taxon>
        <taxon>Phytophthora</taxon>
    </lineage>
</organism>
<reference evidence="1" key="1">
    <citation type="submission" date="2018-10" db="EMBL/GenBank/DDBJ databases">
        <title>Effector identification in a new, highly contiguous assembly of the strawberry crown rot pathogen Phytophthora cactorum.</title>
        <authorList>
            <person name="Armitage A.D."/>
            <person name="Nellist C.F."/>
            <person name="Bates H."/>
            <person name="Vickerstaff R.J."/>
            <person name="Harrison R.J."/>
        </authorList>
    </citation>
    <scope>NUCLEOTIDE SEQUENCE</scope>
    <source>
        <strain evidence="1">4032</strain>
    </source>
</reference>
<comment type="caution">
    <text evidence="1">The sequence shown here is derived from an EMBL/GenBank/DDBJ whole genome shotgun (WGS) entry which is preliminary data.</text>
</comment>
<evidence type="ECO:0000313" key="2">
    <source>
        <dbReference type="Proteomes" id="UP000774804"/>
    </source>
</evidence>
<name>A0A8T1A6T0_9STRA</name>
<proteinExistence type="predicted"/>